<feature type="region of interest" description="Disordered" evidence="1">
    <location>
        <begin position="163"/>
        <end position="319"/>
    </location>
</feature>
<reference evidence="2" key="1">
    <citation type="submission" date="2021-01" db="EMBL/GenBank/DDBJ databases">
        <authorList>
            <person name="Corre E."/>
            <person name="Pelletier E."/>
            <person name="Niang G."/>
            <person name="Scheremetjew M."/>
            <person name="Finn R."/>
            <person name="Kale V."/>
            <person name="Holt S."/>
            <person name="Cochrane G."/>
            <person name="Meng A."/>
            <person name="Brown T."/>
            <person name="Cohen L."/>
        </authorList>
    </citation>
    <scope>NUCLEOTIDE SEQUENCE</scope>
    <source>
        <strain evidence="2">379</strain>
    </source>
</reference>
<feature type="compositionally biased region" description="Basic and acidic residues" evidence="1">
    <location>
        <begin position="259"/>
        <end position="301"/>
    </location>
</feature>
<protein>
    <submittedName>
        <fullName evidence="2">Uncharacterized protein</fullName>
    </submittedName>
</protein>
<sequence>MPREPHARWTLQLMDRVCEAANRLSLAEPSLLTWAATTPPPELCRRLLAWQPQDIARMRRKVGPASSFLFVQLCDATALLRAGANLGQEMRREHETALSRLAATERRVRGEAAPSDGGVASGRGADEESELRTLLLQAQFMRETGLAVLARELLGSPAARAARAAPKVSAIATPGATAGGSATEGGSAREGDSAREGGSASGEHSPSSTSSEGPGSEVAPLEPGEDESTTSQGESLDGDPDAGAAAEGVGGRASPELETPARGESARGLKSRERKGSPQPGGKKEGTPERGLNRTRSELLSRCEPASVGSASTPNLLSLDRPEPLSVFSCFGDTAAAAADFCDAVASASGAPSPELLWPGAASAPQGPSAAAAAGGSLPRPRELREPRPTTLMAAEGALPFEYLITDGQSIGLASGWSSPWGCQGSSTGASKPRLSRGQTDIRATVLAAAGRTACSSAEGVAALDDHSAPVPWSAPSEPFADGQGFGVVRPPTVERSMSVLQWLPREGARAVSMPSGEALGRQAAASTASQILANVRRSRGPLSIPSHTSPIGAPGPAASSVSLGGAIATRTAEASPKRSTRRPLAGAMRSKGSALAPLQYSGPLPNDERAGLLGDLQAHISSAVLPARPDRLGVEAEEWPPSLAVDASRPTPSRTARAGDGLSDAPGPPRKREPRLERVESGLDGAAGSSTAWYASLFVTPPRSSKQKPR</sequence>
<feature type="region of interest" description="Disordered" evidence="1">
    <location>
        <begin position="637"/>
        <end position="688"/>
    </location>
</feature>
<gene>
    <name evidence="2" type="ORF">EHUX00137_LOCUS28977</name>
</gene>
<dbReference type="EMBL" id="HBIR01037113">
    <property type="protein sequence ID" value="CAE0568396.1"/>
    <property type="molecule type" value="Transcribed_RNA"/>
</dbReference>
<dbReference type="AlphaFoldDB" id="A0A7S3SY39"/>
<feature type="region of interest" description="Disordered" evidence="1">
    <location>
        <begin position="357"/>
        <end position="384"/>
    </location>
</feature>
<feature type="compositionally biased region" description="Basic and acidic residues" evidence="1">
    <location>
        <begin position="671"/>
        <end position="682"/>
    </location>
</feature>
<accession>A0A7S3SY39</accession>
<feature type="region of interest" description="Disordered" evidence="1">
    <location>
        <begin position="541"/>
        <end position="603"/>
    </location>
</feature>
<feature type="region of interest" description="Disordered" evidence="1">
    <location>
        <begin position="104"/>
        <end position="126"/>
    </location>
</feature>
<evidence type="ECO:0000313" key="2">
    <source>
        <dbReference type="EMBL" id="CAE0568396.1"/>
    </source>
</evidence>
<feature type="compositionally biased region" description="Low complexity" evidence="1">
    <location>
        <begin position="196"/>
        <end position="217"/>
    </location>
</feature>
<organism evidence="2">
    <name type="scientific">Emiliania huxleyi</name>
    <name type="common">Coccolithophore</name>
    <name type="synonym">Pontosphaera huxleyi</name>
    <dbReference type="NCBI Taxonomy" id="2903"/>
    <lineage>
        <taxon>Eukaryota</taxon>
        <taxon>Haptista</taxon>
        <taxon>Haptophyta</taxon>
        <taxon>Prymnesiophyceae</taxon>
        <taxon>Isochrysidales</taxon>
        <taxon>Noelaerhabdaceae</taxon>
        <taxon>Emiliania</taxon>
    </lineage>
</organism>
<feature type="compositionally biased region" description="Low complexity" evidence="1">
    <location>
        <begin position="359"/>
        <end position="379"/>
    </location>
</feature>
<evidence type="ECO:0000256" key="1">
    <source>
        <dbReference type="SAM" id="MobiDB-lite"/>
    </source>
</evidence>
<proteinExistence type="predicted"/>
<name>A0A7S3SY39_EMIHU</name>
<feature type="compositionally biased region" description="Low complexity" evidence="1">
    <location>
        <begin position="163"/>
        <end position="186"/>
    </location>
</feature>